<dbReference type="AlphaFoldDB" id="A0AAF0ZPW5"/>
<dbReference type="GO" id="GO:0005737">
    <property type="term" value="C:cytoplasm"/>
    <property type="evidence" value="ECO:0007669"/>
    <property type="project" value="TreeGrafter"/>
</dbReference>
<accession>A0AAF0ZPW5</accession>
<reference evidence="3" key="1">
    <citation type="submission" date="2023-08" db="EMBL/GenBank/DDBJ databases">
        <title>A de novo genome assembly of Solanum verrucosum Schlechtendal, a Mexican diploid species geographically isolated from the other diploid A-genome species in potato relatives.</title>
        <authorList>
            <person name="Hosaka K."/>
        </authorList>
    </citation>
    <scope>NUCLEOTIDE SEQUENCE</scope>
    <source>
        <tissue evidence="3">Young leaves</tissue>
    </source>
</reference>
<dbReference type="Pfam" id="PF02567">
    <property type="entry name" value="PhzC-PhzF"/>
    <property type="match status" value="1"/>
</dbReference>
<keyword evidence="2" id="KW-0413">Isomerase</keyword>
<dbReference type="GO" id="GO:0016853">
    <property type="term" value="F:isomerase activity"/>
    <property type="evidence" value="ECO:0007669"/>
    <property type="project" value="UniProtKB-KW"/>
</dbReference>
<dbReference type="PANTHER" id="PTHR13774:SF17">
    <property type="entry name" value="PHENAZINE BIOSYNTHESIS-LIKE DOMAIN-CONTAINING PROTEIN"/>
    <property type="match status" value="1"/>
</dbReference>
<dbReference type="Gene3D" id="3.10.310.10">
    <property type="entry name" value="Diaminopimelate Epimerase, Chain A, domain 1"/>
    <property type="match status" value="1"/>
</dbReference>
<keyword evidence="4" id="KW-1185">Reference proteome</keyword>
<sequence length="86" mass="9595">MHRRDLMCSLLAYIFVFPNKNFQDPVCGSAHCALASYWRKKLGKCDFVALAASPRGGVVKLHLDDEKQRVFLRGKAVAVMEGSLLV</sequence>
<dbReference type="SUPFAM" id="SSF54506">
    <property type="entry name" value="Diaminopimelate epimerase-like"/>
    <property type="match status" value="1"/>
</dbReference>
<evidence type="ECO:0000313" key="3">
    <source>
        <dbReference type="EMBL" id="WMV47161.1"/>
    </source>
</evidence>
<dbReference type="PANTHER" id="PTHR13774">
    <property type="entry name" value="PHENAZINE BIOSYNTHESIS PROTEIN"/>
    <property type="match status" value="1"/>
</dbReference>
<organism evidence="3 4">
    <name type="scientific">Solanum verrucosum</name>
    <dbReference type="NCBI Taxonomy" id="315347"/>
    <lineage>
        <taxon>Eukaryota</taxon>
        <taxon>Viridiplantae</taxon>
        <taxon>Streptophyta</taxon>
        <taxon>Embryophyta</taxon>
        <taxon>Tracheophyta</taxon>
        <taxon>Spermatophyta</taxon>
        <taxon>Magnoliopsida</taxon>
        <taxon>eudicotyledons</taxon>
        <taxon>Gunneridae</taxon>
        <taxon>Pentapetalae</taxon>
        <taxon>asterids</taxon>
        <taxon>lamiids</taxon>
        <taxon>Solanales</taxon>
        <taxon>Solanaceae</taxon>
        <taxon>Solanoideae</taxon>
        <taxon>Solaneae</taxon>
        <taxon>Solanum</taxon>
    </lineage>
</organism>
<dbReference type="InterPro" id="IPR003719">
    <property type="entry name" value="Phenazine_PhzF-like"/>
</dbReference>
<comment type="similarity">
    <text evidence="1">Belongs to the PhzF family.</text>
</comment>
<evidence type="ECO:0000256" key="1">
    <source>
        <dbReference type="ARBA" id="ARBA00008270"/>
    </source>
</evidence>
<name>A0AAF0ZPW5_SOLVR</name>
<dbReference type="Proteomes" id="UP001234989">
    <property type="component" value="Chromosome 9"/>
</dbReference>
<gene>
    <name evidence="3" type="ORF">MTR67_040546</name>
</gene>
<protein>
    <submittedName>
        <fullName evidence="3">Uncharacterized protein</fullName>
    </submittedName>
</protein>
<proteinExistence type="inferred from homology"/>
<evidence type="ECO:0000313" key="4">
    <source>
        <dbReference type="Proteomes" id="UP001234989"/>
    </source>
</evidence>
<evidence type="ECO:0000256" key="2">
    <source>
        <dbReference type="ARBA" id="ARBA00023235"/>
    </source>
</evidence>
<dbReference type="EMBL" id="CP133620">
    <property type="protein sequence ID" value="WMV47161.1"/>
    <property type="molecule type" value="Genomic_DNA"/>
</dbReference>